<accession>A0A914CAW8</accession>
<dbReference type="GO" id="GO:0008593">
    <property type="term" value="P:regulation of Notch signaling pathway"/>
    <property type="evidence" value="ECO:0007669"/>
    <property type="project" value="TreeGrafter"/>
</dbReference>
<reference evidence="5" key="1">
    <citation type="submission" date="2022-11" db="UniProtKB">
        <authorList>
            <consortium name="WormBaseParasite"/>
        </authorList>
    </citation>
    <scope>IDENTIFICATION</scope>
</reference>
<dbReference type="PANTHER" id="PTHR10241">
    <property type="entry name" value="LETHAL 2 GIANT LARVAE PROTEIN"/>
    <property type="match status" value="1"/>
</dbReference>
<dbReference type="GO" id="GO:0019905">
    <property type="term" value="F:syntaxin binding"/>
    <property type="evidence" value="ECO:0007669"/>
    <property type="project" value="TreeGrafter"/>
</dbReference>
<protein>
    <submittedName>
        <fullName evidence="5">Lethal giant larvae homologue 2 domain-containing protein</fullName>
    </submittedName>
</protein>
<keyword evidence="1" id="KW-0853">WD repeat</keyword>
<dbReference type="GO" id="GO:0045159">
    <property type="term" value="F:myosin II binding"/>
    <property type="evidence" value="ECO:0007669"/>
    <property type="project" value="TreeGrafter"/>
</dbReference>
<evidence type="ECO:0000313" key="4">
    <source>
        <dbReference type="Proteomes" id="UP000887540"/>
    </source>
</evidence>
<evidence type="ECO:0000256" key="2">
    <source>
        <dbReference type="ARBA" id="ARBA00022737"/>
    </source>
</evidence>
<keyword evidence="2" id="KW-0677">Repeat</keyword>
<dbReference type="GO" id="GO:0030866">
    <property type="term" value="P:cortical actin cytoskeleton organization"/>
    <property type="evidence" value="ECO:0007669"/>
    <property type="project" value="TreeGrafter"/>
</dbReference>
<dbReference type="InterPro" id="IPR000664">
    <property type="entry name" value="Lethal2_giant"/>
</dbReference>
<dbReference type="GO" id="GO:0030864">
    <property type="term" value="C:cortical actin cytoskeleton"/>
    <property type="evidence" value="ECO:0007669"/>
    <property type="project" value="TreeGrafter"/>
</dbReference>
<dbReference type="Proteomes" id="UP000887540">
    <property type="component" value="Unplaced"/>
</dbReference>
<dbReference type="Pfam" id="PF08366">
    <property type="entry name" value="LLGL"/>
    <property type="match status" value="1"/>
</dbReference>
<dbReference type="GO" id="GO:0005096">
    <property type="term" value="F:GTPase activator activity"/>
    <property type="evidence" value="ECO:0007669"/>
    <property type="project" value="TreeGrafter"/>
</dbReference>
<evidence type="ECO:0000256" key="1">
    <source>
        <dbReference type="ARBA" id="ARBA00022574"/>
    </source>
</evidence>
<keyword evidence="4" id="KW-1185">Reference proteome</keyword>
<dbReference type="GO" id="GO:0005886">
    <property type="term" value="C:plasma membrane"/>
    <property type="evidence" value="ECO:0007669"/>
    <property type="project" value="TreeGrafter"/>
</dbReference>
<evidence type="ECO:0000259" key="3">
    <source>
        <dbReference type="Pfam" id="PF08366"/>
    </source>
</evidence>
<organism evidence="4 5">
    <name type="scientific">Acrobeloides nanus</name>
    <dbReference type="NCBI Taxonomy" id="290746"/>
    <lineage>
        <taxon>Eukaryota</taxon>
        <taxon>Metazoa</taxon>
        <taxon>Ecdysozoa</taxon>
        <taxon>Nematoda</taxon>
        <taxon>Chromadorea</taxon>
        <taxon>Rhabditida</taxon>
        <taxon>Tylenchina</taxon>
        <taxon>Cephalobomorpha</taxon>
        <taxon>Cephaloboidea</taxon>
        <taxon>Cephalobidae</taxon>
        <taxon>Acrobeloides</taxon>
    </lineage>
</organism>
<feature type="domain" description="Lethal giant larvae homologue 2" evidence="3">
    <location>
        <begin position="262"/>
        <end position="354"/>
    </location>
</feature>
<dbReference type="GO" id="GO:0032878">
    <property type="term" value="P:regulation of establishment or maintenance of cell polarity"/>
    <property type="evidence" value="ECO:0007669"/>
    <property type="project" value="TreeGrafter"/>
</dbReference>
<dbReference type="WBParaSite" id="ACRNAN_Path_749.g2844.t1">
    <property type="protein sequence ID" value="ACRNAN_Path_749.g2844.t1"/>
    <property type="gene ID" value="ACRNAN_Path_749.g2844"/>
</dbReference>
<dbReference type="GO" id="GO:0051294">
    <property type="term" value="P:establishment of spindle orientation"/>
    <property type="evidence" value="ECO:0007669"/>
    <property type="project" value="TreeGrafter"/>
</dbReference>
<sequence>MLRFLRTHITGIDSKNDDFEDFYHYSRLISHGFPQKISCFAIDTELSLTAFGTRDGRVIILGSESIEWEGSVESNLPIVYIYFATGLGILHILCDDPYSGTQSFHRCRIQGDSLEMKKAIHQIPLKKITCAEMLNRSDGNSALLIGTIIGNIYALWTNSLELSEYIVFEDTALKSITCLTDSKSVDKIVVDPQCSSTLYMLFNNSFIVIFDSLHDEVMQTFNLSLNATNLSLFSSKSKLLVSHVNGSYSVYNYESNSLIETKLPFGPYPCMPINKIYCTTNSNFDSELYIFSGGMPKASYGDRYTISIFSKDCEVVLDFDSRILDFIVYNENNIGSALFVLCEQEMVVIDLMDNKGWKNFRLPYLYPIHYSPVTSVHLTSSISDKVFELLKNAHLEQNRLSNTSYSIRPWPIKCGQNRINQTESKNVSLLITGHENGTVHIWRTDRVNFSPFLTYMTACEFDGFTENINNELSINDHRNTSFSESEVDDKNDEWPPFKKVGLFDPFCDDPRLTILKLSFEVSTGELIIGGRAGQAIVYELNRCENKCGPIKSINIEMTENTTLNSNSNLRNRQLPLPARRSELTYSAGFRPISNCIFQLKPASNITAIGWLSSRKFLAVGNEYGYAICDLLTEKIIMKNCLLTSTEIVELSNVDGALSRFKSMKKSIRQSFRRKKRTPADQNGRVDGTLSPLEEIRPIEREITARTEQPNLQQGELPLSLVKVARFLSTRVDNSTENPPQPDNLFIGTQGGVILIHAILNNKDLNEELCPLIKEIRLQHRAPIVHIDYLPDLHRILVFSEEQIRSFVMPLMKPSKYKFKLTSIEGSRIRKAQIVSLKSMKSKRTSEKFILVISNHGELFLFSSQNPRKYVKMPFTKPTDILGIASSTVNSEGEIFYLKSGGSELQRATIGHTINPALVSPFKEINFP</sequence>
<evidence type="ECO:0000313" key="5">
    <source>
        <dbReference type="WBParaSite" id="ACRNAN_Path_749.g2844.t1"/>
    </source>
</evidence>
<dbReference type="InterPro" id="IPR036322">
    <property type="entry name" value="WD40_repeat_dom_sf"/>
</dbReference>
<dbReference type="AlphaFoldDB" id="A0A914CAW8"/>
<dbReference type="PANTHER" id="PTHR10241:SF29">
    <property type="entry name" value="LETHAL(2) GIANT LARVAE PROTEIN"/>
    <property type="match status" value="1"/>
</dbReference>
<name>A0A914CAW8_9BILA</name>
<dbReference type="InterPro" id="IPR013577">
    <property type="entry name" value="LLGL2"/>
</dbReference>
<dbReference type="PRINTS" id="PR00962">
    <property type="entry name" value="LETHAL2GIANT"/>
</dbReference>
<dbReference type="SUPFAM" id="SSF50978">
    <property type="entry name" value="WD40 repeat-like"/>
    <property type="match status" value="1"/>
</dbReference>
<proteinExistence type="predicted"/>
<dbReference type="GO" id="GO:0006893">
    <property type="term" value="P:Golgi to plasma membrane transport"/>
    <property type="evidence" value="ECO:0007669"/>
    <property type="project" value="TreeGrafter"/>
</dbReference>